<dbReference type="SUPFAM" id="SSF81653">
    <property type="entry name" value="Calcium ATPase, transduction domain A"/>
    <property type="match status" value="1"/>
</dbReference>
<feature type="domain" description="HMA" evidence="16">
    <location>
        <begin position="18"/>
        <end position="83"/>
    </location>
</feature>
<dbReference type="InterPro" id="IPR027256">
    <property type="entry name" value="P-typ_ATPase_IB"/>
</dbReference>
<dbReference type="InterPro" id="IPR036412">
    <property type="entry name" value="HAD-like_sf"/>
</dbReference>
<keyword evidence="7 15" id="KW-0479">Metal-binding</keyword>
<protein>
    <submittedName>
        <fullName evidence="17">Heavy metal translocating P-type ATPase</fullName>
    </submittedName>
</protein>
<dbReference type="GO" id="GO:0005507">
    <property type="term" value="F:copper ion binding"/>
    <property type="evidence" value="ECO:0007669"/>
    <property type="project" value="TreeGrafter"/>
</dbReference>
<feature type="transmembrane region" description="Helical" evidence="15">
    <location>
        <begin position="704"/>
        <end position="722"/>
    </location>
</feature>
<dbReference type="InterPro" id="IPR018303">
    <property type="entry name" value="ATPase_P-typ_P_site"/>
</dbReference>
<dbReference type="PROSITE" id="PS00154">
    <property type="entry name" value="ATPASE_E1_E2"/>
    <property type="match status" value="1"/>
</dbReference>
<dbReference type="PROSITE" id="PS50846">
    <property type="entry name" value="HMA_2"/>
    <property type="match status" value="1"/>
</dbReference>
<evidence type="ECO:0000256" key="14">
    <source>
        <dbReference type="ARBA" id="ARBA00023136"/>
    </source>
</evidence>
<dbReference type="EMBL" id="BBIO01000019">
    <property type="protein sequence ID" value="GAK46454.1"/>
    <property type="molecule type" value="Genomic_DNA"/>
</dbReference>
<keyword evidence="12 15" id="KW-1133">Transmembrane helix</keyword>
<dbReference type="PROSITE" id="PS01229">
    <property type="entry name" value="COF_2"/>
    <property type="match status" value="1"/>
</dbReference>
<name>A0A081BEI6_9HYPH</name>
<keyword evidence="5" id="KW-0597">Phosphoprotein</keyword>
<dbReference type="InterPro" id="IPR023299">
    <property type="entry name" value="ATPase_P-typ_cyto_dom_N"/>
</dbReference>
<evidence type="ECO:0000259" key="16">
    <source>
        <dbReference type="PROSITE" id="PS50846"/>
    </source>
</evidence>
<feature type="transmembrane region" description="Helical" evidence="15">
    <location>
        <begin position="381"/>
        <end position="407"/>
    </location>
</feature>
<evidence type="ECO:0000256" key="1">
    <source>
        <dbReference type="ARBA" id="ARBA00004651"/>
    </source>
</evidence>
<dbReference type="SUPFAM" id="SSF55008">
    <property type="entry name" value="HMA, heavy metal-associated domain"/>
    <property type="match status" value="1"/>
</dbReference>
<keyword evidence="14 15" id="KW-0472">Membrane</keyword>
<dbReference type="PANTHER" id="PTHR43520">
    <property type="entry name" value="ATP7, ISOFORM B"/>
    <property type="match status" value="1"/>
</dbReference>
<comment type="similarity">
    <text evidence="2 15">Belongs to the cation transport ATPase (P-type) (TC 3.A.3) family. Type IB subfamily.</text>
</comment>
<feature type="transmembrane region" description="Helical" evidence="15">
    <location>
        <begin position="174"/>
        <end position="192"/>
    </location>
</feature>
<keyword evidence="18" id="KW-1185">Reference proteome</keyword>
<feature type="transmembrane region" description="Helical" evidence="15">
    <location>
        <begin position="354"/>
        <end position="375"/>
    </location>
</feature>
<evidence type="ECO:0000256" key="3">
    <source>
        <dbReference type="ARBA" id="ARBA00022448"/>
    </source>
</evidence>
<evidence type="ECO:0000256" key="11">
    <source>
        <dbReference type="ARBA" id="ARBA00022967"/>
    </source>
</evidence>
<comment type="caution">
    <text evidence="17">The sequence shown here is derived from an EMBL/GenBank/DDBJ whole genome shotgun (WGS) entry which is preliminary data.</text>
</comment>
<dbReference type="eggNOG" id="COG2217">
    <property type="taxonomic scope" value="Bacteria"/>
</dbReference>
<feature type="transmembrane region" description="Helical" evidence="15">
    <location>
        <begin position="198"/>
        <end position="216"/>
    </location>
</feature>
<dbReference type="GO" id="GO:0055070">
    <property type="term" value="P:copper ion homeostasis"/>
    <property type="evidence" value="ECO:0007669"/>
    <property type="project" value="TreeGrafter"/>
</dbReference>
<dbReference type="InterPro" id="IPR023214">
    <property type="entry name" value="HAD_sf"/>
</dbReference>
<dbReference type="PROSITE" id="PS01047">
    <property type="entry name" value="HMA_1"/>
    <property type="match status" value="1"/>
</dbReference>
<keyword evidence="3" id="KW-0813">Transport</keyword>
<comment type="subcellular location">
    <subcellularLocation>
        <location evidence="1">Cell membrane</location>
        <topology evidence="1">Multi-pass membrane protein</topology>
    </subcellularLocation>
</comment>
<dbReference type="InterPro" id="IPR017969">
    <property type="entry name" value="Heavy-metal-associated_CS"/>
</dbReference>
<feature type="transmembrane region" description="Helical" evidence="15">
    <location>
        <begin position="136"/>
        <end position="154"/>
    </location>
</feature>
<evidence type="ECO:0000256" key="15">
    <source>
        <dbReference type="RuleBase" id="RU362081"/>
    </source>
</evidence>
<dbReference type="Proteomes" id="UP000028702">
    <property type="component" value="Unassembled WGS sequence"/>
</dbReference>
<evidence type="ECO:0000313" key="17">
    <source>
        <dbReference type="EMBL" id="GAK46454.1"/>
    </source>
</evidence>
<evidence type="ECO:0000256" key="4">
    <source>
        <dbReference type="ARBA" id="ARBA00022475"/>
    </source>
</evidence>
<evidence type="ECO:0000256" key="13">
    <source>
        <dbReference type="ARBA" id="ARBA00023065"/>
    </source>
</evidence>
<evidence type="ECO:0000256" key="9">
    <source>
        <dbReference type="ARBA" id="ARBA00022840"/>
    </source>
</evidence>
<evidence type="ECO:0000256" key="5">
    <source>
        <dbReference type="ARBA" id="ARBA00022553"/>
    </source>
</evidence>
<dbReference type="NCBIfam" id="TIGR01525">
    <property type="entry name" value="ATPase-IB_hvy"/>
    <property type="match status" value="1"/>
</dbReference>
<evidence type="ECO:0000256" key="12">
    <source>
        <dbReference type="ARBA" id="ARBA00022989"/>
    </source>
</evidence>
<evidence type="ECO:0000313" key="18">
    <source>
        <dbReference type="Proteomes" id="UP000028702"/>
    </source>
</evidence>
<accession>A0A081BEI6</accession>
<dbReference type="Pfam" id="PF00403">
    <property type="entry name" value="HMA"/>
    <property type="match status" value="1"/>
</dbReference>
<dbReference type="InterPro" id="IPR036163">
    <property type="entry name" value="HMA_dom_sf"/>
</dbReference>
<keyword evidence="9 15" id="KW-0067">ATP-binding</keyword>
<keyword evidence="6 15" id="KW-0812">Transmembrane</keyword>
<dbReference type="SUPFAM" id="SSF81665">
    <property type="entry name" value="Calcium ATPase, transmembrane domain M"/>
    <property type="match status" value="1"/>
</dbReference>
<keyword evidence="13" id="KW-0406">Ion transport</keyword>
<evidence type="ECO:0000256" key="8">
    <source>
        <dbReference type="ARBA" id="ARBA00022741"/>
    </source>
</evidence>
<dbReference type="CDD" id="cd00371">
    <property type="entry name" value="HMA"/>
    <property type="match status" value="1"/>
</dbReference>
<sequence>MAQALADHYVRPHGEDEAELDLIVDGMHCAGCMNKIEKGLGALDGITYVRANLSTKRVAVRWQRRAHIPPITEKLSELGFEAVPYDPQIMGALDEEQGRDLLRATGVAGFAAANVMLLSVSVWSGLVSDMEVETRALFHWISALIALPAVAYAGQPFFKSAFKALRAGHTNMDVPISLAVILSAGMSLVQTITHAEHAYFDASVSLLFFLLIGRYLDVKARSKACSVAQNLLALRAVAANVIMPDGTISAVPVDRLDPGMKISVASGMRLPADGVVLEGVSDIDKSLVTGETVPETAAPGTKVFAGTMNLGAALTVRVTARNDETLLAEIVRLMEAAEQGRAGYVRLADRVSRYYAPAVHALAAATLLLWLALGAGWQTGLINAVAVLIITCPCALALAVPIVQVVATGRLLQRGILVKSSDGLEKLADIDTVFFDKTGTLTEGKPELCNREEILDADLSLAGALAARSKHPLSEAMTRAAAGMPLAEISDLQEHPGLGLSATWRGQEIRLGKKAFALEGLAEAENAQPAHSTNASEFWLSGHGAPCRFLFTDRLRPDAEAIVHALQARGLPVKLLSGDREEIVAATAKRLAITDWQGECTPQQKIAALKAAEADGKRVLMIGDGLNDAPCLKAAYVSMSPASAADISQTAADFIFQGQKLAPVLEAVRIARISRRLVLQNFGLSFAYNAVAIPLAVMGFVTPLIAAVAMSASSLSVIGNALRLNLTRFQER</sequence>
<dbReference type="InterPro" id="IPR008250">
    <property type="entry name" value="ATPase_P-typ_transduc_dom_A_sf"/>
</dbReference>
<dbReference type="GO" id="GO:0043682">
    <property type="term" value="F:P-type divalent copper transporter activity"/>
    <property type="evidence" value="ECO:0007669"/>
    <property type="project" value="TreeGrafter"/>
</dbReference>
<dbReference type="Gene3D" id="3.40.50.1000">
    <property type="entry name" value="HAD superfamily/HAD-like"/>
    <property type="match status" value="1"/>
</dbReference>
<dbReference type="RefSeq" id="WP_081875658.1">
    <property type="nucleotide sequence ID" value="NZ_BBIO01000019.1"/>
</dbReference>
<dbReference type="Gene3D" id="3.30.70.100">
    <property type="match status" value="1"/>
</dbReference>
<evidence type="ECO:0000256" key="10">
    <source>
        <dbReference type="ARBA" id="ARBA00022842"/>
    </source>
</evidence>
<dbReference type="PRINTS" id="PR00119">
    <property type="entry name" value="CATATPASE"/>
</dbReference>
<feature type="transmembrane region" description="Helical" evidence="15">
    <location>
        <begin position="677"/>
        <end position="698"/>
    </location>
</feature>
<dbReference type="Gene3D" id="3.40.1110.10">
    <property type="entry name" value="Calcium-transporting ATPase, cytoplasmic domain N"/>
    <property type="match status" value="1"/>
</dbReference>
<dbReference type="AlphaFoldDB" id="A0A081BEI6"/>
<evidence type="ECO:0000256" key="6">
    <source>
        <dbReference type="ARBA" id="ARBA00022692"/>
    </source>
</evidence>
<keyword evidence="8 15" id="KW-0547">Nucleotide-binding</keyword>
<keyword evidence="11" id="KW-1278">Translocase</keyword>
<dbReference type="Gene3D" id="2.70.150.10">
    <property type="entry name" value="Calcium-transporting ATPase, cytoplasmic transduction domain A"/>
    <property type="match status" value="1"/>
</dbReference>
<dbReference type="GO" id="GO:0005524">
    <property type="term" value="F:ATP binding"/>
    <property type="evidence" value="ECO:0007669"/>
    <property type="project" value="UniProtKB-UniRule"/>
</dbReference>
<dbReference type="SUPFAM" id="SSF56784">
    <property type="entry name" value="HAD-like"/>
    <property type="match status" value="1"/>
</dbReference>
<keyword evidence="10" id="KW-0460">Magnesium</keyword>
<dbReference type="NCBIfam" id="TIGR01511">
    <property type="entry name" value="ATPase-IB1_Cu"/>
    <property type="match status" value="1"/>
</dbReference>
<dbReference type="STRING" id="1333998.M2A_2953"/>
<dbReference type="InterPro" id="IPR006121">
    <property type="entry name" value="HMA_dom"/>
</dbReference>
<dbReference type="InterPro" id="IPR023298">
    <property type="entry name" value="ATPase_P-typ_TM_dom_sf"/>
</dbReference>
<proteinExistence type="inferred from homology"/>
<dbReference type="GO" id="GO:0005886">
    <property type="term" value="C:plasma membrane"/>
    <property type="evidence" value="ECO:0007669"/>
    <property type="project" value="UniProtKB-SubCell"/>
</dbReference>
<dbReference type="NCBIfam" id="TIGR01494">
    <property type="entry name" value="ATPase_P-type"/>
    <property type="match status" value="1"/>
</dbReference>
<keyword evidence="4 15" id="KW-1003">Cell membrane</keyword>
<dbReference type="Pfam" id="PF00122">
    <property type="entry name" value="E1-E2_ATPase"/>
    <property type="match status" value="1"/>
</dbReference>
<reference evidence="17 18" key="1">
    <citation type="submission" date="2014-07" db="EMBL/GenBank/DDBJ databases">
        <title>Tepidicaulis marinum gen. nov., sp. nov., a novel marine bacterium denitrifying nitrate to nitrous oxide strictly under microaerobic conditions.</title>
        <authorList>
            <person name="Takeuchi M."/>
            <person name="Yamagishi T."/>
            <person name="Kamagata Y."/>
            <person name="Oshima K."/>
            <person name="Hattori M."/>
            <person name="Katayama T."/>
            <person name="Hanada S."/>
            <person name="Tamaki H."/>
            <person name="Marumo K."/>
            <person name="Maeda H."/>
            <person name="Nedachi M."/>
            <person name="Iwasaki W."/>
            <person name="Suwa Y."/>
            <person name="Sakata S."/>
        </authorList>
    </citation>
    <scope>NUCLEOTIDE SEQUENCE [LARGE SCALE GENOMIC DNA]</scope>
    <source>
        <strain evidence="17 18">MA2</strain>
    </source>
</reference>
<dbReference type="PANTHER" id="PTHR43520:SF5">
    <property type="entry name" value="CATION-TRANSPORTING P-TYPE ATPASE-RELATED"/>
    <property type="match status" value="1"/>
</dbReference>
<gene>
    <name evidence="17" type="ORF">M2A_2953</name>
</gene>
<feature type="transmembrane region" description="Helical" evidence="15">
    <location>
        <begin position="101"/>
        <end position="124"/>
    </location>
</feature>
<dbReference type="NCBIfam" id="TIGR01512">
    <property type="entry name" value="ATPase-IB2_Cd"/>
    <property type="match status" value="1"/>
</dbReference>
<dbReference type="InterPro" id="IPR059000">
    <property type="entry name" value="ATPase_P-type_domA"/>
</dbReference>
<dbReference type="GO" id="GO:0016887">
    <property type="term" value="F:ATP hydrolysis activity"/>
    <property type="evidence" value="ECO:0007669"/>
    <property type="project" value="InterPro"/>
</dbReference>
<dbReference type="Pfam" id="PF00702">
    <property type="entry name" value="Hydrolase"/>
    <property type="match status" value="1"/>
</dbReference>
<evidence type="ECO:0000256" key="2">
    <source>
        <dbReference type="ARBA" id="ARBA00006024"/>
    </source>
</evidence>
<organism evidence="17 18">
    <name type="scientific">Tepidicaulis marinus</name>
    <dbReference type="NCBI Taxonomy" id="1333998"/>
    <lineage>
        <taxon>Bacteria</taxon>
        <taxon>Pseudomonadati</taxon>
        <taxon>Pseudomonadota</taxon>
        <taxon>Alphaproteobacteria</taxon>
        <taxon>Hyphomicrobiales</taxon>
        <taxon>Parvibaculaceae</taxon>
        <taxon>Tepidicaulis</taxon>
    </lineage>
</organism>
<evidence type="ECO:0000256" key="7">
    <source>
        <dbReference type="ARBA" id="ARBA00022723"/>
    </source>
</evidence>
<dbReference type="InterPro" id="IPR001757">
    <property type="entry name" value="P_typ_ATPase"/>
</dbReference>